<feature type="compositionally biased region" description="Basic and acidic residues" evidence="1">
    <location>
        <begin position="273"/>
        <end position="288"/>
    </location>
</feature>
<dbReference type="RefSeq" id="XP_013906957.1">
    <property type="nucleotide sequence ID" value="XM_014051503.1"/>
</dbReference>
<feature type="compositionally biased region" description="Basic and acidic residues" evidence="1">
    <location>
        <begin position="234"/>
        <end position="259"/>
    </location>
</feature>
<dbReference type="KEGG" id="mng:MNEG_0011"/>
<sequence length="298" mass="33826">MKAKSKKIARPVTVWMDRSAPRTPSYESMRASVRAQGAKFHANSQAYEEGKKSKYTGLWCRKTEWTTQWSCCLREPGRGGPDHSWSPDDEPLLLLQCNSEVEAALTHDLGALWLTLNATGGATEEQLKRMRWNLPQLQLWQDGAVKSLSGIHLEDKGRARTTIRRLAQRLLRQLPAGMLPPAQAKKIAKDDKAKAVKKERQRKAAAKMREADKKRFAKVAFLVHQASLTARKTQKQEAAKRRAAEERAKAAKKRAAEREAVARIKKVRAVAEAERAHERLKRERDARVKQRATKRART</sequence>
<dbReference type="EMBL" id="KK100223">
    <property type="protein sequence ID" value="KIZ07938.1"/>
    <property type="molecule type" value="Genomic_DNA"/>
</dbReference>
<feature type="region of interest" description="Disordered" evidence="1">
    <location>
        <begin position="273"/>
        <end position="298"/>
    </location>
</feature>
<proteinExistence type="predicted"/>
<organism evidence="2 3">
    <name type="scientific">Monoraphidium neglectum</name>
    <dbReference type="NCBI Taxonomy" id="145388"/>
    <lineage>
        <taxon>Eukaryota</taxon>
        <taxon>Viridiplantae</taxon>
        <taxon>Chlorophyta</taxon>
        <taxon>core chlorophytes</taxon>
        <taxon>Chlorophyceae</taxon>
        <taxon>CS clade</taxon>
        <taxon>Sphaeropleales</taxon>
        <taxon>Selenastraceae</taxon>
        <taxon>Monoraphidium</taxon>
    </lineage>
</organism>
<evidence type="ECO:0000313" key="2">
    <source>
        <dbReference type="EMBL" id="KIZ07938.1"/>
    </source>
</evidence>
<dbReference type="GeneID" id="25726129"/>
<evidence type="ECO:0000256" key="1">
    <source>
        <dbReference type="SAM" id="MobiDB-lite"/>
    </source>
</evidence>
<name>A0A0D2KCX6_9CHLO</name>
<dbReference type="Proteomes" id="UP000054498">
    <property type="component" value="Unassembled WGS sequence"/>
</dbReference>
<feature type="compositionally biased region" description="Basic residues" evidence="1">
    <location>
        <begin position="289"/>
        <end position="298"/>
    </location>
</feature>
<keyword evidence="3" id="KW-1185">Reference proteome</keyword>
<dbReference type="AlphaFoldDB" id="A0A0D2KCX6"/>
<protein>
    <submittedName>
        <fullName evidence="2">Uncharacterized protein</fullName>
    </submittedName>
</protein>
<accession>A0A0D2KCX6</accession>
<reference evidence="2 3" key="1">
    <citation type="journal article" date="2013" name="BMC Genomics">
        <title>Reconstruction of the lipid metabolism for the microalga Monoraphidium neglectum from its genome sequence reveals characteristics suitable for biofuel production.</title>
        <authorList>
            <person name="Bogen C."/>
            <person name="Al-Dilaimi A."/>
            <person name="Albersmeier A."/>
            <person name="Wichmann J."/>
            <person name="Grundmann M."/>
            <person name="Rupp O."/>
            <person name="Lauersen K.J."/>
            <person name="Blifernez-Klassen O."/>
            <person name="Kalinowski J."/>
            <person name="Goesmann A."/>
            <person name="Mussgnug J.H."/>
            <person name="Kruse O."/>
        </authorList>
    </citation>
    <scope>NUCLEOTIDE SEQUENCE [LARGE SCALE GENOMIC DNA]</scope>
    <source>
        <strain evidence="2 3">SAG 48.87</strain>
    </source>
</reference>
<evidence type="ECO:0000313" key="3">
    <source>
        <dbReference type="Proteomes" id="UP000054498"/>
    </source>
</evidence>
<gene>
    <name evidence="2" type="ORF">MNEG_0011</name>
</gene>
<feature type="region of interest" description="Disordered" evidence="1">
    <location>
        <begin position="232"/>
        <end position="259"/>
    </location>
</feature>